<sequence length="301" mass="31477">MRHSPVALSPSAEWAPRSHERREGRAGGPTQSVRFAGEEPPPFPTVAEGGTQPVPGSASRLSDDRSAGLTRTPRPRRLWPQTFSSTSPPGAAALGGRCASAPGLATPRAPPRSRGWNRRLARPGPARPRPPALSAPAARPRADAWPDLGARPRARARARRSDWATGEKAAPRPGWSRRGAEPGVRPRAAAASSESRTRKEGTIEAHRGERSCPAAGDPVPRPSPAVRCEQGLGVPVGIGEPNRGGVSPAASPGSVGRCKRAGGTFTSTEAERGARVSACVRDTHTHQEKVSDLNVSATNSS</sequence>
<accession>A0A9W2URI5</accession>
<feature type="region of interest" description="Disordered" evidence="1">
    <location>
        <begin position="282"/>
        <end position="301"/>
    </location>
</feature>
<reference evidence="3" key="1">
    <citation type="submission" date="2025-08" db="UniProtKB">
        <authorList>
            <consortium name="RefSeq"/>
        </authorList>
    </citation>
    <scope>IDENTIFICATION</scope>
    <source>
        <tissue evidence="3">Whole blood</tissue>
    </source>
</reference>
<name>A0A9W2URI5_PANPR</name>
<feature type="compositionally biased region" description="Basic and acidic residues" evidence="1">
    <location>
        <begin position="282"/>
        <end position="291"/>
    </location>
</feature>
<feature type="compositionally biased region" description="Basic and acidic residues" evidence="1">
    <location>
        <begin position="195"/>
        <end position="210"/>
    </location>
</feature>
<organism evidence="2 3">
    <name type="scientific">Panthera pardus</name>
    <name type="common">Leopard</name>
    <name type="synonym">Felis pardus</name>
    <dbReference type="NCBI Taxonomy" id="9691"/>
    <lineage>
        <taxon>Eukaryota</taxon>
        <taxon>Metazoa</taxon>
        <taxon>Chordata</taxon>
        <taxon>Craniata</taxon>
        <taxon>Vertebrata</taxon>
        <taxon>Euteleostomi</taxon>
        <taxon>Mammalia</taxon>
        <taxon>Eutheria</taxon>
        <taxon>Laurasiatheria</taxon>
        <taxon>Carnivora</taxon>
        <taxon>Feliformia</taxon>
        <taxon>Felidae</taxon>
        <taxon>Pantherinae</taxon>
        <taxon>Panthera</taxon>
    </lineage>
</organism>
<gene>
    <name evidence="3" type="primary">LOC109277145</name>
</gene>
<evidence type="ECO:0000313" key="3">
    <source>
        <dbReference type="RefSeq" id="XP_053749048.1"/>
    </source>
</evidence>
<dbReference type="RefSeq" id="XP_053749048.1">
    <property type="nucleotide sequence ID" value="XM_053893073.1"/>
</dbReference>
<feature type="compositionally biased region" description="Basic and acidic residues" evidence="1">
    <location>
        <begin position="16"/>
        <end position="25"/>
    </location>
</feature>
<protein>
    <submittedName>
        <fullName evidence="3">Translation initiation factor IF-2-like</fullName>
    </submittedName>
</protein>
<evidence type="ECO:0000256" key="1">
    <source>
        <dbReference type="SAM" id="MobiDB-lite"/>
    </source>
</evidence>
<keyword evidence="2" id="KW-1185">Reference proteome</keyword>
<proteinExistence type="predicted"/>
<dbReference type="AlphaFoldDB" id="A0A9W2URI5"/>
<feature type="region of interest" description="Disordered" evidence="1">
    <location>
        <begin position="1"/>
        <end position="261"/>
    </location>
</feature>
<dbReference type="Proteomes" id="UP001165780">
    <property type="component" value="Unplaced"/>
</dbReference>
<evidence type="ECO:0000313" key="2">
    <source>
        <dbReference type="Proteomes" id="UP001165780"/>
    </source>
</evidence>
<dbReference type="GeneID" id="109277145"/>
<feature type="compositionally biased region" description="Low complexity" evidence="1">
    <location>
        <begin position="185"/>
        <end position="194"/>
    </location>
</feature>